<protein>
    <submittedName>
        <fullName evidence="2">tRNA pseudouridine synthase C</fullName>
    </submittedName>
</protein>
<dbReference type="SUPFAM" id="SSF55120">
    <property type="entry name" value="Pseudouridine synthase"/>
    <property type="match status" value="1"/>
</dbReference>
<dbReference type="Proteomes" id="UP000005551">
    <property type="component" value="Unassembled WGS sequence"/>
</dbReference>
<evidence type="ECO:0000313" key="3">
    <source>
        <dbReference type="Proteomes" id="UP000005551"/>
    </source>
</evidence>
<sequence length="209" mass="23824">MPTVIFEDEALLVLHKPAGLLVHPNGWAEEPLAETLVGWVQAYTQAPAYLAHRLDRATSGLILLGKNEQVARILMESFLRQEVQKKYVAVVRGWPAADVFRVERPLAKDLDGPLQDACTDFRVFSRSTCAFNSTGRYPSSRYSLLWAEPQTGRMHQIRRHLAMQRHYLIGDSKHGDNTQNNYLRQYQGITRMLLHAVELRLPHPEQAGQ</sequence>
<dbReference type="InterPro" id="IPR006224">
    <property type="entry name" value="PsdUridine_synth_RluA-like_CS"/>
</dbReference>
<reference evidence="2 3" key="1">
    <citation type="submission" date="2012-05" db="EMBL/GenBank/DDBJ databases">
        <title>Genome sequence of Nitritalea halalkaliphila LW7.</title>
        <authorList>
            <person name="Jangir P.K."/>
            <person name="Singh A."/>
            <person name="Shivaji S."/>
            <person name="Sharma R."/>
        </authorList>
    </citation>
    <scope>NUCLEOTIDE SEQUENCE [LARGE SCALE GENOMIC DNA]</scope>
    <source>
        <strain evidence="2 3">LW7</strain>
    </source>
</reference>
<dbReference type="GO" id="GO:0140098">
    <property type="term" value="F:catalytic activity, acting on RNA"/>
    <property type="evidence" value="ECO:0007669"/>
    <property type="project" value="UniProtKB-ARBA"/>
</dbReference>
<dbReference type="Gene3D" id="3.30.2350.10">
    <property type="entry name" value="Pseudouridine synthase"/>
    <property type="match status" value="1"/>
</dbReference>
<gene>
    <name evidence="2" type="ORF">A3SI_00365</name>
</gene>
<evidence type="ECO:0000259" key="1">
    <source>
        <dbReference type="Pfam" id="PF00849"/>
    </source>
</evidence>
<dbReference type="GO" id="GO:0001522">
    <property type="term" value="P:pseudouridine synthesis"/>
    <property type="evidence" value="ECO:0007669"/>
    <property type="project" value="InterPro"/>
</dbReference>
<dbReference type="InterPro" id="IPR050188">
    <property type="entry name" value="RluA_PseudoU_synthase"/>
</dbReference>
<evidence type="ECO:0000313" key="2">
    <source>
        <dbReference type="EMBL" id="EIM78875.1"/>
    </source>
</evidence>
<dbReference type="GO" id="GO:0009982">
    <property type="term" value="F:pseudouridine synthase activity"/>
    <property type="evidence" value="ECO:0007669"/>
    <property type="project" value="InterPro"/>
</dbReference>
<dbReference type="STRING" id="1189621.A3SI_00365"/>
<accession>I5CAM3</accession>
<dbReference type="InterPro" id="IPR020103">
    <property type="entry name" value="PsdUridine_synth_cat_dom_sf"/>
</dbReference>
<dbReference type="Pfam" id="PF00849">
    <property type="entry name" value="PseudoU_synth_2"/>
    <property type="match status" value="1"/>
</dbReference>
<dbReference type="GO" id="GO:0006396">
    <property type="term" value="P:RNA processing"/>
    <property type="evidence" value="ECO:0007669"/>
    <property type="project" value="UniProtKB-ARBA"/>
</dbReference>
<organism evidence="2 3">
    <name type="scientific">Nitritalea halalkaliphila LW7</name>
    <dbReference type="NCBI Taxonomy" id="1189621"/>
    <lineage>
        <taxon>Bacteria</taxon>
        <taxon>Pseudomonadati</taxon>
        <taxon>Bacteroidota</taxon>
        <taxon>Cytophagia</taxon>
        <taxon>Cytophagales</taxon>
        <taxon>Cyclobacteriaceae</taxon>
        <taxon>Nitritalea</taxon>
    </lineage>
</organism>
<dbReference type="InterPro" id="IPR006145">
    <property type="entry name" value="PsdUridine_synth_RsuA/RluA"/>
</dbReference>
<dbReference type="AlphaFoldDB" id="I5CAM3"/>
<dbReference type="PROSITE" id="PS01129">
    <property type="entry name" value="PSI_RLU"/>
    <property type="match status" value="1"/>
</dbReference>
<comment type="caution">
    <text evidence="2">The sequence shown here is derived from an EMBL/GenBank/DDBJ whole genome shotgun (WGS) entry which is preliminary data.</text>
</comment>
<dbReference type="GO" id="GO:0003723">
    <property type="term" value="F:RNA binding"/>
    <property type="evidence" value="ECO:0007669"/>
    <property type="project" value="InterPro"/>
</dbReference>
<keyword evidence="3" id="KW-1185">Reference proteome</keyword>
<dbReference type="PANTHER" id="PTHR21600">
    <property type="entry name" value="MITOCHONDRIAL RNA PSEUDOURIDINE SYNTHASE"/>
    <property type="match status" value="1"/>
</dbReference>
<dbReference type="EMBL" id="AJYA01000001">
    <property type="protein sequence ID" value="EIM78875.1"/>
    <property type="molecule type" value="Genomic_DNA"/>
</dbReference>
<feature type="domain" description="Pseudouridine synthase RsuA/RluA-like" evidence="1">
    <location>
        <begin position="11"/>
        <end position="162"/>
    </location>
</feature>
<name>I5CAM3_9BACT</name>
<proteinExistence type="predicted"/>